<proteinExistence type="predicted"/>
<protein>
    <submittedName>
        <fullName evidence="1">Uncharacterized protein</fullName>
    </submittedName>
</protein>
<reference evidence="1 2" key="1">
    <citation type="journal article" date="2018" name="Nat. Ecol. Evol.">
        <title>Pezizomycetes genomes reveal the molecular basis of ectomycorrhizal truffle lifestyle.</title>
        <authorList>
            <person name="Murat C."/>
            <person name="Payen T."/>
            <person name="Noel B."/>
            <person name="Kuo A."/>
            <person name="Morin E."/>
            <person name="Chen J."/>
            <person name="Kohler A."/>
            <person name="Krizsan K."/>
            <person name="Balestrini R."/>
            <person name="Da Silva C."/>
            <person name="Montanini B."/>
            <person name="Hainaut M."/>
            <person name="Levati E."/>
            <person name="Barry K.W."/>
            <person name="Belfiori B."/>
            <person name="Cichocki N."/>
            <person name="Clum A."/>
            <person name="Dockter R.B."/>
            <person name="Fauchery L."/>
            <person name="Guy J."/>
            <person name="Iotti M."/>
            <person name="Le Tacon F."/>
            <person name="Lindquist E.A."/>
            <person name="Lipzen A."/>
            <person name="Malagnac F."/>
            <person name="Mello A."/>
            <person name="Molinier V."/>
            <person name="Miyauchi S."/>
            <person name="Poulain J."/>
            <person name="Riccioni C."/>
            <person name="Rubini A."/>
            <person name="Sitrit Y."/>
            <person name="Splivallo R."/>
            <person name="Traeger S."/>
            <person name="Wang M."/>
            <person name="Zifcakova L."/>
            <person name="Wipf D."/>
            <person name="Zambonelli A."/>
            <person name="Paolocci F."/>
            <person name="Nowrousian M."/>
            <person name="Ottonello S."/>
            <person name="Baldrian P."/>
            <person name="Spatafora J.W."/>
            <person name="Henrissat B."/>
            <person name="Nagy L.G."/>
            <person name="Aury J.M."/>
            <person name="Wincker P."/>
            <person name="Grigoriev I.V."/>
            <person name="Bonfante P."/>
            <person name="Martin F.M."/>
        </authorList>
    </citation>
    <scope>NUCLEOTIDE SEQUENCE [LARGE SCALE GENOMIC DNA]</scope>
    <source>
        <strain evidence="1 2">120613-1</strain>
    </source>
</reference>
<dbReference type="EMBL" id="ML120444">
    <property type="protein sequence ID" value="RPA93943.1"/>
    <property type="molecule type" value="Genomic_DNA"/>
</dbReference>
<organism evidence="1 2">
    <name type="scientific">Choiromyces venosus 120613-1</name>
    <dbReference type="NCBI Taxonomy" id="1336337"/>
    <lineage>
        <taxon>Eukaryota</taxon>
        <taxon>Fungi</taxon>
        <taxon>Dikarya</taxon>
        <taxon>Ascomycota</taxon>
        <taxon>Pezizomycotina</taxon>
        <taxon>Pezizomycetes</taxon>
        <taxon>Pezizales</taxon>
        <taxon>Tuberaceae</taxon>
        <taxon>Choiromyces</taxon>
    </lineage>
</organism>
<gene>
    <name evidence="1" type="ORF">L873DRAFT_1815057</name>
</gene>
<keyword evidence="2" id="KW-1185">Reference proteome</keyword>
<name>A0A3N4J6M3_9PEZI</name>
<accession>A0A3N4J6M3</accession>
<sequence>MHTPSSKGQDNYHLPPLHPFPCAPYPHPSSSYKYHTPVTNHHYPTDSLLDYCRSRTVPKTWRDF</sequence>
<dbReference type="AlphaFoldDB" id="A0A3N4J6M3"/>
<dbReference type="Proteomes" id="UP000276215">
    <property type="component" value="Unassembled WGS sequence"/>
</dbReference>
<evidence type="ECO:0000313" key="2">
    <source>
        <dbReference type="Proteomes" id="UP000276215"/>
    </source>
</evidence>
<evidence type="ECO:0000313" key="1">
    <source>
        <dbReference type="EMBL" id="RPA93943.1"/>
    </source>
</evidence>